<dbReference type="EMBL" id="BONX01000036">
    <property type="protein sequence ID" value="GIG98810.1"/>
    <property type="molecule type" value="Genomic_DNA"/>
</dbReference>
<dbReference type="PANTHER" id="PTHR43877:SF2">
    <property type="entry name" value="AMINOALKYLPHOSPHONATE N-ACETYLTRANSFERASE-RELATED"/>
    <property type="match status" value="1"/>
</dbReference>
<dbReference type="InterPro" id="IPR000182">
    <property type="entry name" value="GNAT_dom"/>
</dbReference>
<reference evidence="4 5" key="1">
    <citation type="submission" date="2021-01" db="EMBL/GenBank/DDBJ databases">
        <title>Whole genome shotgun sequence of Plantactinospora mayteni NBRC 109088.</title>
        <authorList>
            <person name="Komaki H."/>
            <person name="Tamura T."/>
        </authorList>
    </citation>
    <scope>NUCLEOTIDE SEQUENCE [LARGE SCALE GENOMIC DNA]</scope>
    <source>
        <strain evidence="4 5">NBRC 109088</strain>
    </source>
</reference>
<name>A0ABQ4EVW8_9ACTN</name>
<dbReference type="Proteomes" id="UP000621500">
    <property type="component" value="Unassembled WGS sequence"/>
</dbReference>
<gene>
    <name evidence="4" type="ORF">Pma05_53830</name>
</gene>
<accession>A0ABQ4EVW8</accession>
<dbReference type="PANTHER" id="PTHR43877">
    <property type="entry name" value="AMINOALKYLPHOSPHONATE N-ACETYLTRANSFERASE-RELATED-RELATED"/>
    <property type="match status" value="1"/>
</dbReference>
<dbReference type="Pfam" id="PF00583">
    <property type="entry name" value="Acetyltransf_1"/>
    <property type="match status" value="1"/>
</dbReference>
<dbReference type="CDD" id="cd04301">
    <property type="entry name" value="NAT_SF"/>
    <property type="match status" value="1"/>
</dbReference>
<sequence length="176" mass="20105">MTNQPHIRRLETTDLPRYRPHFVDLYREVYAEPPYLETDEHVAAYVQRFAEESSQPGFALVIAEIDTEVVGYAYGHAFSADEWWPDTDHEPTETKGHTKFAVIELAVRRPHRGQGVGTQLLNTLLDDRPEHLATLCSNPAAPARHVYQHWGWQPVATAHPPDIPPMDVLVLQLRKP</sequence>
<dbReference type="PROSITE" id="PS51186">
    <property type="entry name" value="GNAT"/>
    <property type="match status" value="1"/>
</dbReference>
<organism evidence="4 5">
    <name type="scientific">Plantactinospora mayteni</name>
    <dbReference type="NCBI Taxonomy" id="566021"/>
    <lineage>
        <taxon>Bacteria</taxon>
        <taxon>Bacillati</taxon>
        <taxon>Actinomycetota</taxon>
        <taxon>Actinomycetes</taxon>
        <taxon>Micromonosporales</taxon>
        <taxon>Micromonosporaceae</taxon>
        <taxon>Plantactinospora</taxon>
    </lineage>
</organism>
<keyword evidence="5" id="KW-1185">Reference proteome</keyword>
<proteinExistence type="predicted"/>
<keyword evidence="2" id="KW-0012">Acyltransferase</keyword>
<evidence type="ECO:0000313" key="4">
    <source>
        <dbReference type="EMBL" id="GIG98810.1"/>
    </source>
</evidence>
<evidence type="ECO:0000256" key="2">
    <source>
        <dbReference type="ARBA" id="ARBA00023315"/>
    </source>
</evidence>
<protein>
    <submittedName>
        <fullName evidence="4">N-acetyltransferase</fullName>
    </submittedName>
</protein>
<keyword evidence="1" id="KW-0808">Transferase</keyword>
<evidence type="ECO:0000256" key="1">
    <source>
        <dbReference type="ARBA" id="ARBA00022679"/>
    </source>
</evidence>
<dbReference type="SUPFAM" id="SSF55729">
    <property type="entry name" value="Acyl-CoA N-acyltransferases (Nat)"/>
    <property type="match status" value="1"/>
</dbReference>
<feature type="domain" description="N-acetyltransferase" evidence="3">
    <location>
        <begin position="5"/>
        <end position="176"/>
    </location>
</feature>
<dbReference type="InterPro" id="IPR016181">
    <property type="entry name" value="Acyl_CoA_acyltransferase"/>
</dbReference>
<evidence type="ECO:0000259" key="3">
    <source>
        <dbReference type="PROSITE" id="PS51186"/>
    </source>
</evidence>
<dbReference type="Gene3D" id="3.40.630.30">
    <property type="match status" value="1"/>
</dbReference>
<dbReference type="InterPro" id="IPR050832">
    <property type="entry name" value="Bact_Acetyltransf"/>
</dbReference>
<comment type="caution">
    <text evidence="4">The sequence shown here is derived from an EMBL/GenBank/DDBJ whole genome shotgun (WGS) entry which is preliminary data.</text>
</comment>
<dbReference type="RefSeq" id="WP_203860220.1">
    <property type="nucleotide sequence ID" value="NZ_BAAAZQ010000027.1"/>
</dbReference>
<evidence type="ECO:0000313" key="5">
    <source>
        <dbReference type="Proteomes" id="UP000621500"/>
    </source>
</evidence>